<evidence type="ECO:0000313" key="2">
    <source>
        <dbReference type="Proteomes" id="UP000054538"/>
    </source>
</evidence>
<reference evidence="2" key="2">
    <citation type="submission" date="2015-01" db="EMBL/GenBank/DDBJ databases">
        <title>Evolutionary Origins and Diversification of the Mycorrhizal Mutualists.</title>
        <authorList>
            <consortium name="DOE Joint Genome Institute"/>
            <consortium name="Mycorrhizal Genomics Consortium"/>
            <person name="Kohler A."/>
            <person name="Kuo A."/>
            <person name="Nagy L.G."/>
            <person name="Floudas D."/>
            <person name="Copeland A."/>
            <person name="Barry K.W."/>
            <person name="Cichocki N."/>
            <person name="Veneault-Fourrey C."/>
            <person name="LaButti K."/>
            <person name="Lindquist E.A."/>
            <person name="Lipzen A."/>
            <person name="Lundell T."/>
            <person name="Morin E."/>
            <person name="Murat C."/>
            <person name="Riley R."/>
            <person name="Ohm R."/>
            <person name="Sun H."/>
            <person name="Tunlid A."/>
            <person name="Henrissat B."/>
            <person name="Grigoriev I.V."/>
            <person name="Hibbett D.S."/>
            <person name="Martin F."/>
        </authorList>
    </citation>
    <scope>NUCLEOTIDE SEQUENCE [LARGE SCALE GENOMIC DNA]</scope>
    <source>
        <strain evidence="2">Ve08.2h10</strain>
    </source>
</reference>
<gene>
    <name evidence="1" type="ORF">PAXRUDRAFT_827856</name>
</gene>
<dbReference type="InParanoid" id="A0A0D0DQE3"/>
<name>A0A0D0DQE3_9AGAM</name>
<organism evidence="1 2">
    <name type="scientific">Paxillus rubicundulus Ve08.2h10</name>
    <dbReference type="NCBI Taxonomy" id="930991"/>
    <lineage>
        <taxon>Eukaryota</taxon>
        <taxon>Fungi</taxon>
        <taxon>Dikarya</taxon>
        <taxon>Basidiomycota</taxon>
        <taxon>Agaricomycotina</taxon>
        <taxon>Agaricomycetes</taxon>
        <taxon>Agaricomycetidae</taxon>
        <taxon>Boletales</taxon>
        <taxon>Paxilineae</taxon>
        <taxon>Paxillaceae</taxon>
        <taxon>Paxillus</taxon>
    </lineage>
</organism>
<sequence length="79" mass="8499">MRIKDSHLAHTKDCTCRLSNVTCVPEKGGTRPGFNQTAPNFRICIMNASSTLTITPGRVTAGYVMQLGDLSSSSGRRSP</sequence>
<keyword evidence="2" id="KW-1185">Reference proteome</keyword>
<dbReference type="Proteomes" id="UP000054538">
    <property type="component" value="Unassembled WGS sequence"/>
</dbReference>
<evidence type="ECO:0000313" key="1">
    <source>
        <dbReference type="EMBL" id="KIK94578.1"/>
    </source>
</evidence>
<proteinExistence type="predicted"/>
<reference evidence="1 2" key="1">
    <citation type="submission" date="2014-04" db="EMBL/GenBank/DDBJ databases">
        <authorList>
            <consortium name="DOE Joint Genome Institute"/>
            <person name="Kuo A."/>
            <person name="Kohler A."/>
            <person name="Jargeat P."/>
            <person name="Nagy L.G."/>
            <person name="Floudas D."/>
            <person name="Copeland A."/>
            <person name="Barry K.W."/>
            <person name="Cichocki N."/>
            <person name="Veneault-Fourrey C."/>
            <person name="LaButti K."/>
            <person name="Lindquist E.A."/>
            <person name="Lipzen A."/>
            <person name="Lundell T."/>
            <person name="Morin E."/>
            <person name="Murat C."/>
            <person name="Sun H."/>
            <person name="Tunlid A."/>
            <person name="Henrissat B."/>
            <person name="Grigoriev I.V."/>
            <person name="Hibbett D.S."/>
            <person name="Martin F."/>
            <person name="Nordberg H.P."/>
            <person name="Cantor M.N."/>
            <person name="Hua S.X."/>
        </authorList>
    </citation>
    <scope>NUCLEOTIDE SEQUENCE [LARGE SCALE GENOMIC DNA]</scope>
    <source>
        <strain evidence="1 2">Ve08.2h10</strain>
    </source>
</reference>
<dbReference type="AlphaFoldDB" id="A0A0D0DQE3"/>
<dbReference type="HOGENOM" id="CLU_2606708_0_0_1"/>
<accession>A0A0D0DQE3</accession>
<protein>
    <submittedName>
        <fullName evidence="1">Uncharacterized protein</fullName>
    </submittedName>
</protein>
<dbReference type="EMBL" id="KN825097">
    <property type="protein sequence ID" value="KIK94578.1"/>
    <property type="molecule type" value="Genomic_DNA"/>
</dbReference>